<sequence length="69" mass="7598">MGSDRLLTTGEAAKALSVDRSTLAHWMREGLVTPTSVTAGGHARWNLDDLRRQVLALAQQRREPPQSES</sequence>
<dbReference type="PROSITE" id="PS50937">
    <property type="entry name" value="HTH_MERR_2"/>
    <property type="match status" value="1"/>
</dbReference>
<proteinExistence type="predicted"/>
<evidence type="ECO:0000259" key="1">
    <source>
        <dbReference type="PROSITE" id="PS50937"/>
    </source>
</evidence>
<comment type="caution">
    <text evidence="2">The sequence shown here is derived from an EMBL/GenBank/DDBJ whole genome shotgun (WGS) entry which is preliminary data.</text>
</comment>
<gene>
    <name evidence="2" type="ORF">FNH05_27560</name>
</gene>
<organism evidence="2 3">
    <name type="scientific">Amycolatopsis rhizosphaerae</name>
    <dbReference type="NCBI Taxonomy" id="2053003"/>
    <lineage>
        <taxon>Bacteria</taxon>
        <taxon>Bacillati</taxon>
        <taxon>Actinomycetota</taxon>
        <taxon>Actinomycetes</taxon>
        <taxon>Pseudonocardiales</taxon>
        <taxon>Pseudonocardiaceae</taxon>
        <taxon>Amycolatopsis</taxon>
    </lineage>
</organism>
<protein>
    <submittedName>
        <fullName evidence="2">MerR family transcriptional regulator</fullName>
    </submittedName>
</protein>
<dbReference type="SUPFAM" id="SSF46955">
    <property type="entry name" value="Putative DNA-binding domain"/>
    <property type="match status" value="1"/>
</dbReference>
<dbReference type="InterPro" id="IPR000551">
    <property type="entry name" value="MerR-type_HTH_dom"/>
</dbReference>
<dbReference type="Gene3D" id="1.10.1660.10">
    <property type="match status" value="1"/>
</dbReference>
<name>A0A558B8A7_9PSEU</name>
<evidence type="ECO:0000313" key="3">
    <source>
        <dbReference type="Proteomes" id="UP000320011"/>
    </source>
</evidence>
<accession>A0A558B8A7</accession>
<reference evidence="2 3" key="1">
    <citation type="submission" date="2019-07" db="EMBL/GenBank/DDBJ databases">
        <authorList>
            <person name="Duangmal K."/>
            <person name="Teo W.F.A."/>
        </authorList>
    </citation>
    <scope>NUCLEOTIDE SEQUENCE [LARGE SCALE GENOMIC DNA]</scope>
    <source>
        <strain evidence="2 3">TBRC 6029</strain>
    </source>
</reference>
<dbReference type="Pfam" id="PF13411">
    <property type="entry name" value="MerR_1"/>
    <property type="match status" value="1"/>
</dbReference>
<dbReference type="EMBL" id="VJWX01000367">
    <property type="protein sequence ID" value="TVT32749.1"/>
    <property type="molecule type" value="Genomic_DNA"/>
</dbReference>
<dbReference type="GO" id="GO:0003677">
    <property type="term" value="F:DNA binding"/>
    <property type="evidence" value="ECO:0007669"/>
    <property type="project" value="InterPro"/>
</dbReference>
<evidence type="ECO:0000313" key="2">
    <source>
        <dbReference type="EMBL" id="TVT32749.1"/>
    </source>
</evidence>
<dbReference type="InterPro" id="IPR009061">
    <property type="entry name" value="DNA-bd_dom_put_sf"/>
</dbReference>
<reference evidence="2 3" key="2">
    <citation type="submission" date="2019-08" db="EMBL/GenBank/DDBJ databases">
        <title>Amycolatopsis acidicola sp. nov., isolated from peat swamp forest soil.</title>
        <authorList>
            <person name="Srisuk N."/>
        </authorList>
    </citation>
    <scope>NUCLEOTIDE SEQUENCE [LARGE SCALE GENOMIC DNA]</scope>
    <source>
        <strain evidence="2 3">TBRC 6029</strain>
    </source>
</reference>
<dbReference type="Proteomes" id="UP000320011">
    <property type="component" value="Unassembled WGS sequence"/>
</dbReference>
<feature type="domain" description="HTH merR-type" evidence="1">
    <location>
        <begin position="6"/>
        <end position="52"/>
    </location>
</feature>
<dbReference type="GO" id="GO:0006355">
    <property type="term" value="P:regulation of DNA-templated transcription"/>
    <property type="evidence" value="ECO:0007669"/>
    <property type="project" value="InterPro"/>
</dbReference>
<keyword evidence="3" id="KW-1185">Reference proteome</keyword>
<dbReference type="OrthoDB" id="3697092at2"/>
<dbReference type="AlphaFoldDB" id="A0A558B8A7"/>